<evidence type="ECO:0000256" key="3">
    <source>
        <dbReference type="ARBA" id="ARBA00022801"/>
    </source>
</evidence>
<comment type="caution">
    <text evidence="6">The sequence shown here is derived from an EMBL/GenBank/DDBJ whole genome shotgun (WGS) entry which is preliminary data.</text>
</comment>
<organism evidence="6 7">
    <name type="scientific">Caenimonas aquaedulcis</name>
    <dbReference type="NCBI Taxonomy" id="2793270"/>
    <lineage>
        <taxon>Bacteria</taxon>
        <taxon>Pseudomonadati</taxon>
        <taxon>Pseudomonadota</taxon>
        <taxon>Betaproteobacteria</taxon>
        <taxon>Burkholderiales</taxon>
        <taxon>Comamonadaceae</taxon>
        <taxon>Caenimonas</taxon>
    </lineage>
</organism>
<dbReference type="PANTHER" id="PTHR42693:SF53">
    <property type="entry name" value="ENDO-4-O-SULFATASE"/>
    <property type="match status" value="1"/>
</dbReference>
<sequence length="761" mass="84510">MADPTPPGNSDLDFKGRIGATWQESRPWWPDPVRAKEGAPNIVLVLYDDVGFGSFGSYGSEIATPTMDALAEGGLRYNNFHVTPLCSPTRASLLTGRNHHSVGMAFLANADSGFPGTRGHVSKQAATLAEMLKSSGYNTMCLGKWHIAPIDQTSAAGPYDQWPLGRGFERFYGFLDALTDHFYPDLVHDNHRVDPPKTPEQGYHLTDDLVDHAIDFVRDQVSASGEKPFFTYLAFGSAHCPHQAPQAFLDKYRGKYDEGWDVIRERRYRRQLELGVIPKGTELAPRNQGVEPWDSLSADEKLVAARLQEAFAAMVDHTDHALGRFVDYLKDIGKFDNTIFVVLADNGASQEGGAGGTTNIVAYENGNQPDLAYNLARLDQIGGPRSHTNYPHGWAQVGNTPLRRYKQNTHAGGVRAPLIVSWRDGLKARGDVRSQFHHVIDVAPTILDLAGITAPQVYNGVPQMPVHGVSMRYSFEDAAAPTRRETQYFEMFTHRAIWHDGWKAVSFHRRGNTYDQDSWELYNLDEDFSECRDLAAQHPERLQNLIGRWWAEAGRFGVLPLDDRGFPERAVRYQSHGSPRLRTRLVLYPGMSRIPSGAAPLMINRSFRITARLGEASGGGANEAPQGVIVSLGDLSGGFTMYVQSGRLFYEYNHEGTPYRIESAAGAVTAQSRTLEFVFERTADYAGTGRLLVDGKAVGEGVIPRSARWFISWSALDVGRDSLSRVSDAYTDEFAFTPGVLQRVEIELEPQQHPVDHQPMD</sequence>
<dbReference type="InterPro" id="IPR017850">
    <property type="entry name" value="Alkaline_phosphatase_core_sf"/>
</dbReference>
<evidence type="ECO:0000313" key="7">
    <source>
        <dbReference type="Proteomes" id="UP000651050"/>
    </source>
</evidence>
<dbReference type="RefSeq" id="WP_196988274.1">
    <property type="nucleotide sequence ID" value="NZ_JADWYS010000001.1"/>
</dbReference>
<accession>A0A931H909</accession>
<dbReference type="InterPro" id="IPR050738">
    <property type="entry name" value="Sulfatase"/>
</dbReference>
<feature type="domain" description="Sulfatase N-terminal" evidence="5">
    <location>
        <begin position="40"/>
        <end position="452"/>
    </location>
</feature>
<gene>
    <name evidence="6" type="ORF">I5803_21090</name>
</gene>
<dbReference type="AlphaFoldDB" id="A0A931H909"/>
<evidence type="ECO:0000259" key="5">
    <source>
        <dbReference type="Pfam" id="PF00884"/>
    </source>
</evidence>
<evidence type="ECO:0000313" key="6">
    <source>
        <dbReference type="EMBL" id="MBG9390540.1"/>
    </source>
</evidence>
<name>A0A931H909_9BURK</name>
<keyword evidence="3" id="KW-0378">Hydrolase</keyword>
<dbReference type="Proteomes" id="UP000651050">
    <property type="component" value="Unassembled WGS sequence"/>
</dbReference>
<proteinExistence type="inferred from homology"/>
<reference evidence="6" key="1">
    <citation type="submission" date="2020-11" db="EMBL/GenBank/DDBJ databases">
        <title>Bacterial whole genome sequence for Caenimonas sp. DR4.4.</title>
        <authorList>
            <person name="Le V."/>
            <person name="Ko S.-R."/>
            <person name="Ahn C.-Y."/>
            <person name="Oh H.-M."/>
        </authorList>
    </citation>
    <scope>NUCLEOTIDE SEQUENCE</scope>
    <source>
        <strain evidence="6">DR4.4</strain>
    </source>
</reference>
<dbReference type="InterPro" id="IPR000917">
    <property type="entry name" value="Sulfatase_N"/>
</dbReference>
<dbReference type="PANTHER" id="PTHR42693">
    <property type="entry name" value="ARYLSULFATASE FAMILY MEMBER"/>
    <property type="match status" value="1"/>
</dbReference>
<keyword evidence="2" id="KW-0479">Metal-binding</keyword>
<comment type="similarity">
    <text evidence="1">Belongs to the sulfatase family.</text>
</comment>
<dbReference type="Gene3D" id="3.40.720.10">
    <property type="entry name" value="Alkaline Phosphatase, subunit A"/>
    <property type="match status" value="1"/>
</dbReference>
<dbReference type="Pfam" id="PF00884">
    <property type="entry name" value="Sulfatase"/>
    <property type="match status" value="1"/>
</dbReference>
<dbReference type="SUPFAM" id="SSF53649">
    <property type="entry name" value="Alkaline phosphatase-like"/>
    <property type="match status" value="1"/>
</dbReference>
<evidence type="ECO:0000256" key="4">
    <source>
        <dbReference type="ARBA" id="ARBA00022837"/>
    </source>
</evidence>
<dbReference type="GO" id="GO:0004065">
    <property type="term" value="F:arylsulfatase activity"/>
    <property type="evidence" value="ECO:0007669"/>
    <property type="project" value="TreeGrafter"/>
</dbReference>
<dbReference type="GO" id="GO:0046872">
    <property type="term" value="F:metal ion binding"/>
    <property type="evidence" value="ECO:0007669"/>
    <property type="project" value="UniProtKB-KW"/>
</dbReference>
<evidence type="ECO:0000256" key="2">
    <source>
        <dbReference type="ARBA" id="ARBA00022723"/>
    </source>
</evidence>
<keyword evidence="4" id="KW-0106">Calcium</keyword>
<dbReference type="InterPro" id="IPR024607">
    <property type="entry name" value="Sulfatase_CS"/>
</dbReference>
<protein>
    <submittedName>
        <fullName evidence="6">Arylsulfatase</fullName>
    </submittedName>
</protein>
<dbReference type="EMBL" id="JADWYS010000001">
    <property type="protein sequence ID" value="MBG9390540.1"/>
    <property type="molecule type" value="Genomic_DNA"/>
</dbReference>
<dbReference type="PROSITE" id="PS00523">
    <property type="entry name" value="SULFATASE_1"/>
    <property type="match status" value="1"/>
</dbReference>
<evidence type="ECO:0000256" key="1">
    <source>
        <dbReference type="ARBA" id="ARBA00008779"/>
    </source>
</evidence>
<dbReference type="Gene3D" id="3.30.1120.10">
    <property type="match status" value="1"/>
</dbReference>
<keyword evidence="7" id="KW-1185">Reference proteome</keyword>
<dbReference type="CDD" id="cd16025">
    <property type="entry name" value="PAS_like"/>
    <property type="match status" value="1"/>
</dbReference>